<evidence type="ECO:0000256" key="1">
    <source>
        <dbReference type="ARBA" id="ARBA00011245"/>
    </source>
</evidence>
<sequence>MEVFDAAELWSRERIAETQLTRLRATLSQARKCAFYRERLDEAGVTPDSIRSLDDLQRIPFTSKQDLRSQYPTGLLCVPPSEIVRMHCSSGTTGTPVAICHTQNDINSWADLMARCMHMVGVRRDDVFQNMSGYGLFTGGLGIHFGAERLGCMTIPAGPGNSRRQIKLAKDFHTTVAHILPSYALILGEHLRNMGEDPRAFPLRIALVGAEPYTEEFRKRIEELFDMKAYNSYGLSEMNGPGVGFECLEQKGLHIWEDAYIPEIVDPDTGEPVPDGEVGELVMTSLCRQGMPILRYRTRDLTRFLPGECACGRAHRRMDRILGRADDMFIIKGVNVYPMQIEQVIMTFKEVGQSYLILLENDGIGDVMRVQVEVRDEYFVEDMRALQNLQKVIAQRLRDEILVTPRVELVESNSLPRTEGKAVRVQDMRVKK</sequence>
<dbReference type="SUPFAM" id="SSF56801">
    <property type="entry name" value="Acetyl-CoA synthetase-like"/>
    <property type="match status" value="1"/>
</dbReference>
<dbReference type="InterPro" id="IPR042099">
    <property type="entry name" value="ANL_N_sf"/>
</dbReference>
<evidence type="ECO:0000256" key="4">
    <source>
        <dbReference type="ARBA" id="ARBA00060591"/>
    </source>
</evidence>
<dbReference type="Gene3D" id="3.30.300.30">
    <property type="match status" value="1"/>
</dbReference>
<accession>A0A0X8JJC2</accession>
<comment type="catalytic activity">
    <reaction evidence="9">
        <text>2-phenylacetate + ATP + CoA = phenylacetyl-CoA + AMP + diphosphate</text>
        <dbReference type="Rhea" id="RHEA:20956"/>
        <dbReference type="ChEBI" id="CHEBI:18401"/>
        <dbReference type="ChEBI" id="CHEBI:30616"/>
        <dbReference type="ChEBI" id="CHEBI:33019"/>
        <dbReference type="ChEBI" id="CHEBI:57287"/>
        <dbReference type="ChEBI" id="CHEBI:57390"/>
        <dbReference type="ChEBI" id="CHEBI:456215"/>
        <dbReference type="EC" id="6.2.1.30"/>
    </reaction>
</comment>
<keyword evidence="2 9" id="KW-0436">Ligase</keyword>
<feature type="domain" description="AMP-dependent ligase C-terminal" evidence="11">
    <location>
        <begin position="333"/>
        <end position="429"/>
    </location>
</feature>
<dbReference type="AlphaFoldDB" id="A0A0X8JJC2"/>
<dbReference type="InterPro" id="IPR000873">
    <property type="entry name" value="AMP-dep_synth/lig_dom"/>
</dbReference>
<evidence type="ECO:0000256" key="6">
    <source>
        <dbReference type="ARBA" id="ARBA00066629"/>
    </source>
</evidence>
<keyword evidence="13" id="KW-1185">Reference proteome</keyword>
<dbReference type="RefSeq" id="WP_062251999.1">
    <property type="nucleotide sequence ID" value="NZ_CP014229.1"/>
</dbReference>
<dbReference type="EMBL" id="CP014229">
    <property type="protein sequence ID" value="AMD89652.1"/>
    <property type="molecule type" value="Genomic_DNA"/>
</dbReference>
<dbReference type="FunFam" id="3.40.50.12780:FF:000016">
    <property type="entry name" value="Phenylacetate-coenzyme A ligase"/>
    <property type="match status" value="1"/>
</dbReference>
<evidence type="ECO:0000256" key="3">
    <source>
        <dbReference type="ARBA" id="ARBA00022741"/>
    </source>
</evidence>
<protein>
    <recommendedName>
        <fullName evidence="7 9">Phenylacetate-coenzyme A ligase</fullName>
        <ecNumber evidence="6 9">6.2.1.30</ecNumber>
    </recommendedName>
    <alternativeName>
        <fullName evidence="8 9">Phenylacetyl-CoA ligase</fullName>
    </alternativeName>
</protein>
<dbReference type="GO" id="GO:0000166">
    <property type="term" value="F:nucleotide binding"/>
    <property type="evidence" value="ECO:0007669"/>
    <property type="project" value="UniProtKB-KW"/>
</dbReference>
<dbReference type="EC" id="6.2.1.30" evidence="6 9"/>
<comment type="pathway">
    <text evidence="4 9">Aromatic compound metabolism; phenylacetate degradation.</text>
</comment>
<dbReference type="GO" id="GO:0010124">
    <property type="term" value="P:phenylacetate catabolic process"/>
    <property type="evidence" value="ECO:0007669"/>
    <property type="project" value="UniProtKB-UniRule"/>
</dbReference>
<name>A0A0X8JJC2_9BACT</name>
<keyword evidence="3 9" id="KW-0547">Nucleotide-binding</keyword>
<dbReference type="InterPro" id="IPR045851">
    <property type="entry name" value="AMP-bd_C_sf"/>
</dbReference>
<comment type="function">
    <text evidence="9">Catalyzes the activation of phenylacetic acid (PA) to phenylacetyl-CoA (PA-CoA).</text>
</comment>
<gene>
    <name evidence="12" type="ORF">AXF13_05725</name>
</gene>
<dbReference type="STRING" id="44742.AXF13_05725"/>
<evidence type="ECO:0000256" key="8">
    <source>
        <dbReference type="ARBA" id="ARBA00075111"/>
    </source>
</evidence>
<evidence type="ECO:0000259" key="10">
    <source>
        <dbReference type="Pfam" id="PF00501"/>
    </source>
</evidence>
<dbReference type="Gene3D" id="3.40.50.12780">
    <property type="entry name" value="N-terminal domain of ligase-like"/>
    <property type="match status" value="1"/>
</dbReference>
<evidence type="ECO:0000259" key="11">
    <source>
        <dbReference type="Pfam" id="PF14535"/>
    </source>
</evidence>
<evidence type="ECO:0000256" key="2">
    <source>
        <dbReference type="ARBA" id="ARBA00022598"/>
    </source>
</evidence>
<dbReference type="PANTHER" id="PTHR43845:SF1">
    <property type="entry name" value="BLR5969 PROTEIN"/>
    <property type="match status" value="1"/>
</dbReference>
<comment type="subunit">
    <text evidence="1">Monomer.</text>
</comment>
<evidence type="ECO:0000256" key="9">
    <source>
        <dbReference type="PIRNR" id="PIRNR006444"/>
    </source>
</evidence>
<dbReference type="InterPro" id="IPR011880">
    <property type="entry name" value="PA_CoA_ligase"/>
</dbReference>
<dbReference type="KEGG" id="dfi:AXF13_05725"/>
<dbReference type="Pfam" id="PF00501">
    <property type="entry name" value="AMP-binding"/>
    <property type="match status" value="1"/>
</dbReference>
<evidence type="ECO:0000313" key="12">
    <source>
        <dbReference type="EMBL" id="AMD89652.1"/>
    </source>
</evidence>
<evidence type="ECO:0000313" key="13">
    <source>
        <dbReference type="Proteomes" id="UP000069241"/>
    </source>
</evidence>
<dbReference type="PIRSF" id="PIRSF006444">
    <property type="entry name" value="PaaK"/>
    <property type="match status" value="1"/>
</dbReference>
<evidence type="ECO:0000256" key="7">
    <source>
        <dbReference type="ARBA" id="ARBA00068695"/>
    </source>
</evidence>
<dbReference type="CDD" id="cd05913">
    <property type="entry name" value="PaaK"/>
    <property type="match status" value="1"/>
</dbReference>
<dbReference type="GO" id="GO:0047475">
    <property type="term" value="F:phenylacetate-CoA ligase activity"/>
    <property type="evidence" value="ECO:0007669"/>
    <property type="project" value="UniProtKB-EC"/>
</dbReference>
<feature type="domain" description="AMP-dependent synthetase/ligase" evidence="10">
    <location>
        <begin position="77"/>
        <end position="284"/>
    </location>
</feature>
<proteinExistence type="inferred from homology"/>
<dbReference type="InterPro" id="IPR028154">
    <property type="entry name" value="AMP-dep_Lig_C"/>
</dbReference>
<dbReference type="Proteomes" id="UP000069241">
    <property type="component" value="Chromosome"/>
</dbReference>
<organism evidence="12 13">
    <name type="scientific">Desulfovibrio fairfieldensis</name>
    <dbReference type="NCBI Taxonomy" id="44742"/>
    <lineage>
        <taxon>Bacteria</taxon>
        <taxon>Pseudomonadati</taxon>
        <taxon>Thermodesulfobacteriota</taxon>
        <taxon>Desulfovibrionia</taxon>
        <taxon>Desulfovibrionales</taxon>
        <taxon>Desulfovibrionaceae</taxon>
        <taxon>Desulfovibrio</taxon>
    </lineage>
</organism>
<comment type="similarity">
    <text evidence="5 9">Belongs to the phenylacetyl-CoA ligase family.</text>
</comment>
<dbReference type="PANTHER" id="PTHR43845">
    <property type="entry name" value="BLR5969 PROTEIN"/>
    <property type="match status" value="1"/>
</dbReference>
<reference evidence="13" key="1">
    <citation type="submission" date="2016-02" db="EMBL/GenBank/DDBJ databases">
        <authorList>
            <person name="Holder M.E."/>
            <person name="Ajami N.J."/>
            <person name="Petrosino J.F."/>
        </authorList>
    </citation>
    <scope>NUCLEOTIDE SEQUENCE [LARGE SCALE GENOMIC DNA]</scope>
    <source>
        <strain evidence="13">CCUG 45958</strain>
    </source>
</reference>
<dbReference type="Pfam" id="PF14535">
    <property type="entry name" value="AMP-binding_C_2"/>
    <property type="match status" value="1"/>
</dbReference>
<dbReference type="UniPathway" id="UPA00930"/>
<evidence type="ECO:0000256" key="5">
    <source>
        <dbReference type="ARBA" id="ARBA00061566"/>
    </source>
</evidence>